<dbReference type="KEGG" id="tva:4754160"/>
<sequence>MRFSFGDNIEDELVLLFNDQFTESDMAIMQIVIQYTTPALHTFGTIFNALTPSMMSKILLDISSLYEAKDIIKSIEQVVQSTLNSVKTKVMTLKRSEEFPDVPILPQDKSLIRAAAEKGDSTLIRLPRLQKGFVKEIDDDTSLSIITVLHIIKIPFKDLFVISYNANDSNSYKIQVRSMVEHLINATPYPIEEFLKRRAVEQNYNLDSTQKDLMENFLTRIPRLVQAVQDSKLIEVVAEETGIKGVKVEVISLIEENNYYVFPSNVMSECPEEISGITEPTHMQIDEQNEIFVIPSTSTTSYCIFSGISDYSSIDERLLVYLGNATIVLFPWALMEIQFNDMIHRQTYLRWSLRISIDSISDLIDYNLIYKEYSPPISEKDFKSEKPFHILIETKRGIEASIECDEVIEDDVSKSVLESYKDYLSFALSSRSSVREVPSEVFNSIIDYVQIFKCDNTKLMNWIKIILSFFKTNNYDINVNLKKMKFVKSILSKLSVYNWFSDDDKSVIMILLFLNGLENFWRIKADDYLIDLCSNSSLYGAPYVAAVFNSNFGIGNGLSIDRAKHIARLFSYYSIGPKMEQELEVIARVRFISDKGWEKSDEAKVFVGKSLSILSRAEPWLVSPFDPSAFANQKRELIYLERVLLPLFSYYSMKNEFMMGDMRTI</sequence>
<dbReference type="Proteomes" id="UP000001542">
    <property type="component" value="Unassembled WGS sequence"/>
</dbReference>
<proteinExistence type="predicted"/>
<dbReference type="RefSeq" id="XP_001309318.1">
    <property type="nucleotide sequence ID" value="XM_001309317.1"/>
</dbReference>
<dbReference type="VEuPathDB" id="TrichDB:TVAGG3_0118840"/>
<dbReference type="AlphaFoldDB" id="A2FFE2"/>
<reference evidence="1" key="2">
    <citation type="journal article" date="2007" name="Science">
        <title>Draft genome sequence of the sexually transmitted pathogen Trichomonas vaginalis.</title>
        <authorList>
            <person name="Carlton J.M."/>
            <person name="Hirt R.P."/>
            <person name="Silva J.C."/>
            <person name="Delcher A.L."/>
            <person name="Schatz M."/>
            <person name="Zhao Q."/>
            <person name="Wortman J.R."/>
            <person name="Bidwell S.L."/>
            <person name="Alsmark U.C.M."/>
            <person name="Besteiro S."/>
            <person name="Sicheritz-Ponten T."/>
            <person name="Noel C.J."/>
            <person name="Dacks J.B."/>
            <person name="Foster P.G."/>
            <person name="Simillion C."/>
            <person name="Van de Peer Y."/>
            <person name="Miranda-Saavedra D."/>
            <person name="Barton G.J."/>
            <person name="Westrop G.D."/>
            <person name="Mueller S."/>
            <person name="Dessi D."/>
            <person name="Fiori P.L."/>
            <person name="Ren Q."/>
            <person name="Paulsen I."/>
            <person name="Zhang H."/>
            <person name="Bastida-Corcuera F.D."/>
            <person name="Simoes-Barbosa A."/>
            <person name="Brown M.T."/>
            <person name="Hayes R.D."/>
            <person name="Mukherjee M."/>
            <person name="Okumura C.Y."/>
            <person name="Schneider R."/>
            <person name="Smith A.J."/>
            <person name="Vanacova S."/>
            <person name="Villalvazo M."/>
            <person name="Haas B.J."/>
            <person name="Pertea M."/>
            <person name="Feldblyum T.V."/>
            <person name="Utterback T.R."/>
            <person name="Shu C.L."/>
            <person name="Osoegawa K."/>
            <person name="de Jong P.J."/>
            <person name="Hrdy I."/>
            <person name="Horvathova L."/>
            <person name="Zubacova Z."/>
            <person name="Dolezal P."/>
            <person name="Malik S.B."/>
            <person name="Logsdon J.M. Jr."/>
            <person name="Henze K."/>
            <person name="Gupta A."/>
            <person name="Wang C.C."/>
            <person name="Dunne R.L."/>
            <person name="Upcroft J.A."/>
            <person name="Upcroft P."/>
            <person name="White O."/>
            <person name="Salzberg S.L."/>
            <person name="Tang P."/>
            <person name="Chiu C.-H."/>
            <person name="Lee Y.-S."/>
            <person name="Embley T.M."/>
            <person name="Coombs G.H."/>
            <person name="Mottram J.C."/>
            <person name="Tachezy J."/>
            <person name="Fraser-Liggett C.M."/>
            <person name="Johnson P.J."/>
        </authorList>
    </citation>
    <scope>NUCLEOTIDE SEQUENCE [LARGE SCALE GENOMIC DNA]</scope>
    <source>
        <strain evidence="1">G3</strain>
    </source>
</reference>
<evidence type="ECO:0000313" key="1">
    <source>
        <dbReference type="EMBL" id="EAX96388.1"/>
    </source>
</evidence>
<organism evidence="1 2">
    <name type="scientific">Trichomonas vaginalis (strain ATCC PRA-98 / G3)</name>
    <dbReference type="NCBI Taxonomy" id="412133"/>
    <lineage>
        <taxon>Eukaryota</taxon>
        <taxon>Metamonada</taxon>
        <taxon>Parabasalia</taxon>
        <taxon>Trichomonadida</taxon>
        <taxon>Trichomonadidae</taxon>
        <taxon>Trichomonas</taxon>
    </lineage>
</organism>
<keyword evidence="2" id="KW-1185">Reference proteome</keyword>
<dbReference type="InParanoid" id="A2FFE2"/>
<accession>A2FFE2</accession>
<name>A2FFE2_TRIV3</name>
<protein>
    <submittedName>
        <fullName evidence="1">Uncharacterized protein</fullName>
    </submittedName>
</protein>
<reference evidence="1" key="1">
    <citation type="submission" date="2006-10" db="EMBL/GenBank/DDBJ databases">
        <authorList>
            <person name="Amadeo P."/>
            <person name="Zhao Q."/>
            <person name="Wortman J."/>
            <person name="Fraser-Liggett C."/>
            <person name="Carlton J."/>
        </authorList>
    </citation>
    <scope>NUCLEOTIDE SEQUENCE</scope>
    <source>
        <strain evidence="1">G3</strain>
    </source>
</reference>
<dbReference type="VEuPathDB" id="TrichDB:TVAG_276730"/>
<gene>
    <name evidence="1" type="ORF">TVAG_276730</name>
</gene>
<dbReference type="EMBL" id="DS113761">
    <property type="protein sequence ID" value="EAX96388.1"/>
    <property type="molecule type" value="Genomic_DNA"/>
</dbReference>
<evidence type="ECO:0000313" key="2">
    <source>
        <dbReference type="Proteomes" id="UP000001542"/>
    </source>
</evidence>